<dbReference type="InterPro" id="IPR003124">
    <property type="entry name" value="WH2_dom"/>
</dbReference>
<sequence>MPPAPPPPPPPGLAPPPPMMPSAMPAAVNNQRGLLLQSIREGTKLKKTVTVDKSAPFIPGKTSSVTSNNSISNESSRDVVSNSAHRNHMNVNGGGPPGLGSLFTHGIPKLKPTGLSIGLTNNSSRETPTRGLSTETKARGPPPQPPPASQKPSMLSAFSPFQSASDSTLASVNGTSRPGPPVLPSKPPVGGYGKPNVAPKPPVAKEPVSPNQSTLHPSIGGSLQTLNDNRAGSSQNLSSLDQLNKPSPPPKKISVNGRPGVNRAQSMRAPRSPPVAPTTTPPFPPNAKQNLVKNQSSLHQSQDSLNSRNLLASKTGTLPHNFIQKVAQLPPNTPPPPTPTQSTPTRPPVSRPPPPPSRPPAPSAPPPPPPHRTGHAPPPPAPPVDRLTSAASNSGPPAPPTRNSSMRNGVPSYLTEIETRFSHLFHSVHEFPEPGAYRRVIKNYNTKASANGKSVQQD</sequence>
<protein>
    <recommendedName>
        <fullName evidence="2">WH2 domain-containing protein</fullName>
    </recommendedName>
</protein>
<dbReference type="Pfam" id="PF02205">
    <property type="entry name" value="WH2"/>
    <property type="match status" value="1"/>
</dbReference>
<evidence type="ECO:0000256" key="1">
    <source>
        <dbReference type="SAM" id="MobiDB-lite"/>
    </source>
</evidence>
<feature type="region of interest" description="Disordered" evidence="1">
    <location>
        <begin position="53"/>
        <end position="411"/>
    </location>
</feature>
<dbReference type="EMBL" id="JARGDH010000005">
    <property type="protein sequence ID" value="KAL0267984.1"/>
    <property type="molecule type" value="Genomic_DNA"/>
</dbReference>
<dbReference type="PROSITE" id="PS51082">
    <property type="entry name" value="WH2"/>
    <property type="match status" value="1"/>
</dbReference>
<feature type="compositionally biased region" description="Polar residues" evidence="1">
    <location>
        <begin position="118"/>
        <end position="135"/>
    </location>
</feature>
<feature type="region of interest" description="Disordered" evidence="1">
    <location>
        <begin position="1"/>
        <end position="25"/>
    </location>
</feature>
<comment type="caution">
    <text evidence="3">The sequence shown here is derived from an EMBL/GenBank/DDBJ whole genome shotgun (WGS) entry which is preliminary data.</text>
</comment>
<feature type="compositionally biased region" description="Low complexity" evidence="1">
    <location>
        <begin position="233"/>
        <end position="244"/>
    </location>
</feature>
<gene>
    <name evidence="3" type="ORF">PYX00_010091</name>
</gene>
<evidence type="ECO:0000313" key="3">
    <source>
        <dbReference type="EMBL" id="KAL0267984.1"/>
    </source>
</evidence>
<feature type="compositionally biased region" description="Low complexity" evidence="1">
    <location>
        <begin position="63"/>
        <end position="74"/>
    </location>
</feature>
<evidence type="ECO:0000259" key="2">
    <source>
        <dbReference type="PROSITE" id="PS51082"/>
    </source>
</evidence>
<feature type="compositionally biased region" description="Polar residues" evidence="1">
    <location>
        <begin position="159"/>
        <end position="176"/>
    </location>
</feature>
<feature type="compositionally biased region" description="Pro residues" evidence="1">
    <location>
        <begin position="1"/>
        <end position="20"/>
    </location>
</feature>
<organism evidence="3">
    <name type="scientific">Menopon gallinae</name>
    <name type="common">poultry shaft louse</name>
    <dbReference type="NCBI Taxonomy" id="328185"/>
    <lineage>
        <taxon>Eukaryota</taxon>
        <taxon>Metazoa</taxon>
        <taxon>Ecdysozoa</taxon>
        <taxon>Arthropoda</taxon>
        <taxon>Hexapoda</taxon>
        <taxon>Insecta</taxon>
        <taxon>Pterygota</taxon>
        <taxon>Neoptera</taxon>
        <taxon>Paraneoptera</taxon>
        <taxon>Psocodea</taxon>
        <taxon>Troctomorpha</taxon>
        <taxon>Phthiraptera</taxon>
        <taxon>Amblycera</taxon>
        <taxon>Menoponidae</taxon>
        <taxon>Menopon</taxon>
    </lineage>
</organism>
<feature type="compositionally biased region" description="Polar residues" evidence="1">
    <location>
        <begin position="288"/>
        <end position="318"/>
    </location>
</feature>
<dbReference type="AlphaFoldDB" id="A0AAW2HE48"/>
<feature type="compositionally biased region" description="Pro residues" evidence="1">
    <location>
        <begin position="178"/>
        <end position="187"/>
    </location>
</feature>
<feature type="compositionally biased region" description="Pro residues" evidence="1">
    <location>
        <begin position="331"/>
        <end position="383"/>
    </location>
</feature>
<proteinExistence type="predicted"/>
<feature type="compositionally biased region" description="Polar residues" evidence="1">
    <location>
        <begin position="211"/>
        <end position="232"/>
    </location>
</feature>
<dbReference type="GO" id="GO:0003779">
    <property type="term" value="F:actin binding"/>
    <property type="evidence" value="ECO:0007669"/>
    <property type="project" value="InterPro"/>
</dbReference>
<feature type="compositionally biased region" description="Pro residues" evidence="1">
    <location>
        <begin position="271"/>
        <end position="285"/>
    </location>
</feature>
<feature type="compositionally biased region" description="Pro residues" evidence="1">
    <location>
        <begin position="140"/>
        <end position="149"/>
    </location>
</feature>
<accession>A0AAW2HE48</accession>
<name>A0AAW2HE48_9NEOP</name>
<reference evidence="3" key="1">
    <citation type="journal article" date="2024" name="Gigascience">
        <title>Chromosome-level genome of the poultry shaft louse Menopon gallinae provides insight into the host-switching and adaptive evolution of parasitic lice.</title>
        <authorList>
            <person name="Xu Y."/>
            <person name="Ma L."/>
            <person name="Liu S."/>
            <person name="Liang Y."/>
            <person name="Liu Q."/>
            <person name="He Z."/>
            <person name="Tian L."/>
            <person name="Duan Y."/>
            <person name="Cai W."/>
            <person name="Li H."/>
            <person name="Song F."/>
        </authorList>
    </citation>
    <scope>NUCLEOTIDE SEQUENCE</scope>
    <source>
        <strain evidence="3">Cailab_2023a</strain>
    </source>
</reference>
<feature type="domain" description="WH2" evidence="2">
    <location>
        <begin position="31"/>
        <end position="48"/>
    </location>
</feature>